<feature type="transmembrane region" description="Helical" evidence="1">
    <location>
        <begin position="52"/>
        <end position="70"/>
    </location>
</feature>
<feature type="transmembrane region" description="Helical" evidence="1">
    <location>
        <begin position="12"/>
        <end position="31"/>
    </location>
</feature>
<evidence type="ECO:0000256" key="1">
    <source>
        <dbReference type="SAM" id="Phobius"/>
    </source>
</evidence>
<keyword evidence="1" id="KW-0472">Membrane</keyword>
<feature type="transmembrane region" description="Helical" evidence="1">
    <location>
        <begin position="106"/>
        <end position="125"/>
    </location>
</feature>
<protein>
    <submittedName>
        <fullName evidence="2">DUF4345 domain-containing protein</fullName>
    </submittedName>
</protein>
<reference evidence="2 3" key="1">
    <citation type="submission" date="2019-01" db="EMBL/GenBank/DDBJ databases">
        <authorList>
            <person name="Deng T."/>
        </authorList>
    </citation>
    <scope>NUCLEOTIDE SEQUENCE [LARGE SCALE GENOMIC DNA]</scope>
    <source>
        <strain evidence="2 3">F8825</strain>
    </source>
</reference>
<evidence type="ECO:0000313" key="2">
    <source>
        <dbReference type="EMBL" id="RYC04587.1"/>
    </source>
</evidence>
<dbReference type="RefSeq" id="WP_129333885.1">
    <property type="nucleotide sequence ID" value="NZ_SDVB01000311.1"/>
</dbReference>
<keyword evidence="1" id="KW-1133">Transmembrane helix</keyword>
<keyword evidence="1" id="KW-0812">Transmembrane</keyword>
<dbReference type="OrthoDB" id="9808658at2"/>
<sequence>MEFYFPTEFGEQLAFVSAVTTTLIGLVVMFAPGLTLRFCGLQPLEGKVEGFAAVRSYGGLLFGFAASALLLAQPMVYLAFGAALAMSVFGRILSVMSDGGSSLRGILLLVVAAALASLPIAYVFGLT</sequence>
<accession>A0A4V1RN46</accession>
<proteinExistence type="predicted"/>
<comment type="caution">
    <text evidence="2">The sequence shown here is derived from an EMBL/GenBank/DDBJ whole genome shotgun (WGS) entry which is preliminary data.</text>
</comment>
<dbReference type="EMBL" id="SDVB01000311">
    <property type="protein sequence ID" value="RYC04587.1"/>
    <property type="molecule type" value="Genomic_DNA"/>
</dbReference>
<name>A0A4V1RN46_9HYPH</name>
<dbReference type="Proteomes" id="UP000291088">
    <property type="component" value="Unassembled WGS sequence"/>
</dbReference>
<gene>
    <name evidence="2" type="ORF">EUU22_20715</name>
</gene>
<evidence type="ECO:0000313" key="3">
    <source>
        <dbReference type="Proteomes" id="UP000291088"/>
    </source>
</evidence>
<feature type="transmembrane region" description="Helical" evidence="1">
    <location>
        <begin position="76"/>
        <end position="94"/>
    </location>
</feature>
<organism evidence="2 3">
    <name type="scientific">Ciceribacter ferrooxidans</name>
    <dbReference type="NCBI Taxonomy" id="2509717"/>
    <lineage>
        <taxon>Bacteria</taxon>
        <taxon>Pseudomonadati</taxon>
        <taxon>Pseudomonadota</taxon>
        <taxon>Alphaproteobacteria</taxon>
        <taxon>Hyphomicrobiales</taxon>
        <taxon>Rhizobiaceae</taxon>
        <taxon>Ciceribacter</taxon>
    </lineage>
</organism>
<dbReference type="AlphaFoldDB" id="A0A4V1RN46"/>
<keyword evidence="3" id="KW-1185">Reference proteome</keyword>